<proteinExistence type="predicted"/>
<gene>
    <name evidence="1" type="ORF">RT761_00149</name>
</gene>
<accession>A0A7T1AJB2</accession>
<dbReference type="Proteomes" id="UP000594463">
    <property type="component" value="Chromosome"/>
</dbReference>
<name>A0A7T1AJB2_ATRLM</name>
<dbReference type="RefSeq" id="WP_218112191.1">
    <property type="nucleotide sequence ID" value="NZ_CP065383.1"/>
</dbReference>
<evidence type="ECO:0000313" key="2">
    <source>
        <dbReference type="Proteomes" id="UP000594463"/>
    </source>
</evidence>
<protein>
    <submittedName>
        <fullName evidence="1">Uncharacterized protein</fullName>
    </submittedName>
</protein>
<dbReference type="KEGG" id="alam:RT761_00149"/>
<dbReference type="AlphaFoldDB" id="A0A7T1AJB2"/>
<evidence type="ECO:0000313" key="1">
    <source>
        <dbReference type="EMBL" id="QPM66963.1"/>
    </source>
</evidence>
<sequence length="209" mass="24353">MLKVDKLWECQSQDEWMQALDNYWKFVKPTNINLEKELDELNPDVVKNMNTDEFYNFLLNKYFKWKYTAPNRYASTTKFFKQYKINGMKSLENIKKNLFSFNLNNIEEGLRITSEIKGLGIAGASGLLSLLFPKYFGTVDQFVVKALCGIDDLPQCSIVQKMNPGSLNLKDGLILIKIMRLKASELNSTFKTETWTPRKIDMILWTYGR</sequence>
<organism evidence="1 2">
    <name type="scientific">Atribacter laminatus</name>
    <dbReference type="NCBI Taxonomy" id="2847778"/>
    <lineage>
        <taxon>Bacteria</taxon>
        <taxon>Pseudomonadati</taxon>
        <taxon>Atribacterota</taxon>
        <taxon>Atribacteria</taxon>
        <taxon>Atribacterales</taxon>
        <taxon>Atribacteraceae</taxon>
        <taxon>Atribacter</taxon>
    </lineage>
</organism>
<dbReference type="EMBL" id="CP065383">
    <property type="protein sequence ID" value="QPM66963.1"/>
    <property type="molecule type" value="Genomic_DNA"/>
</dbReference>
<reference evidence="1 2" key="1">
    <citation type="journal article" date="2021" name="Nat. Commun.">
        <title>Isolation of a member of the candidate phylum Atribacteria reveals a unique cell membrane structure.</title>
        <authorList>
            <person name="Taiki K."/>
            <person name="Nobu M.K."/>
            <person name="Kusada H."/>
            <person name="Meng X.-Y."/>
            <person name="Hosoki N."/>
            <person name="Uematsu K."/>
            <person name="Yoshioka H."/>
            <person name="Kamagata Y."/>
            <person name="Tamaki H."/>
        </authorList>
    </citation>
    <scope>NUCLEOTIDE SEQUENCE [LARGE SCALE GENOMIC DNA]</scope>
    <source>
        <strain evidence="1 2">RT761</strain>
    </source>
</reference>
<keyword evidence="2" id="KW-1185">Reference proteome</keyword>